<reference evidence="2 3" key="1">
    <citation type="journal article" date="2020" name="G3 (Bethesda)">
        <title>Improved Reference Genome for Cyclotella cryptica CCMP332, a Model for Cell Wall Morphogenesis, Salinity Adaptation, and Lipid Production in Diatoms (Bacillariophyta).</title>
        <authorList>
            <person name="Roberts W.R."/>
            <person name="Downey K.M."/>
            <person name="Ruck E.C."/>
            <person name="Traller J.C."/>
            <person name="Alverson A.J."/>
        </authorList>
    </citation>
    <scope>NUCLEOTIDE SEQUENCE [LARGE SCALE GENOMIC DNA]</scope>
    <source>
        <strain evidence="2 3">CCMP332</strain>
    </source>
</reference>
<evidence type="ECO:0008006" key="4">
    <source>
        <dbReference type="Google" id="ProtNLM"/>
    </source>
</evidence>
<sequence>MSFQGLPPNMTFYPDQQPLNPYSYAQPVGVGPAPPSTSNSKPHKRLCSIVGCKNGIVQGGVCVSHGAKRRKCRFPGCTKNSKCAGLCSKHGPPRKKCEHENCSNVAVRGGKCKSHGATSKRCEVEGCSKVAAFNNMCKRHRDLAEAAANEGAAHPPAAPSQFYPQSAFPPQMYAASAASQNNSVIAQNNFAAQSKLSQVIAAQNRLGAGMGMSSGFPPPQYPFAFEAGMMHPSYFGGAFGFNGAYPIPPMRSTEEHGHEQAHGNELQDDSRVQQW</sequence>
<dbReference type="AlphaFoldDB" id="A0ABD3QJ31"/>
<gene>
    <name evidence="2" type="ORF">HJC23_011700</name>
</gene>
<keyword evidence="3" id="KW-1185">Reference proteome</keyword>
<dbReference type="PANTHER" id="PTHR31827">
    <property type="entry name" value="EMB|CAB89363.1"/>
    <property type="match status" value="1"/>
</dbReference>
<evidence type="ECO:0000313" key="2">
    <source>
        <dbReference type="EMBL" id="KAL3800463.1"/>
    </source>
</evidence>
<protein>
    <recommendedName>
        <fullName evidence="4">WRKY transcription factor 19</fullName>
    </recommendedName>
</protein>
<comment type="caution">
    <text evidence="2">The sequence shown here is derived from an EMBL/GenBank/DDBJ whole genome shotgun (WGS) entry which is preliminary data.</text>
</comment>
<feature type="region of interest" description="Disordered" evidence="1">
    <location>
        <begin position="249"/>
        <end position="275"/>
    </location>
</feature>
<dbReference type="Proteomes" id="UP001516023">
    <property type="component" value="Unassembled WGS sequence"/>
</dbReference>
<feature type="compositionally biased region" description="Basic and acidic residues" evidence="1">
    <location>
        <begin position="252"/>
        <end position="262"/>
    </location>
</feature>
<dbReference type="PANTHER" id="PTHR31827:SF1">
    <property type="entry name" value="EMB|CAB89363.1"/>
    <property type="match status" value="1"/>
</dbReference>
<name>A0ABD3QJ31_9STRA</name>
<accession>A0ABD3QJ31</accession>
<dbReference type="EMBL" id="JABMIG020000032">
    <property type="protein sequence ID" value="KAL3800463.1"/>
    <property type="molecule type" value="Genomic_DNA"/>
</dbReference>
<evidence type="ECO:0000256" key="1">
    <source>
        <dbReference type="SAM" id="MobiDB-lite"/>
    </source>
</evidence>
<organism evidence="2 3">
    <name type="scientific">Cyclotella cryptica</name>
    <dbReference type="NCBI Taxonomy" id="29204"/>
    <lineage>
        <taxon>Eukaryota</taxon>
        <taxon>Sar</taxon>
        <taxon>Stramenopiles</taxon>
        <taxon>Ochrophyta</taxon>
        <taxon>Bacillariophyta</taxon>
        <taxon>Coscinodiscophyceae</taxon>
        <taxon>Thalassiosirophycidae</taxon>
        <taxon>Stephanodiscales</taxon>
        <taxon>Stephanodiscaceae</taxon>
        <taxon>Cyclotella</taxon>
    </lineage>
</organism>
<evidence type="ECO:0000313" key="3">
    <source>
        <dbReference type="Proteomes" id="UP001516023"/>
    </source>
</evidence>
<proteinExistence type="predicted"/>